<comment type="caution">
    <text evidence="4">The sequence shown here is derived from an EMBL/GenBank/DDBJ whole genome shotgun (WGS) entry which is preliminary data.</text>
</comment>
<feature type="domain" description="Response regulatory" evidence="3">
    <location>
        <begin position="4"/>
        <end position="119"/>
    </location>
</feature>
<dbReference type="RefSeq" id="WP_146587798.1">
    <property type="nucleotide sequence ID" value="NZ_SJPO01000006.1"/>
</dbReference>
<dbReference type="Proteomes" id="UP000318478">
    <property type="component" value="Unassembled WGS sequence"/>
</dbReference>
<dbReference type="PANTHER" id="PTHR44591">
    <property type="entry name" value="STRESS RESPONSE REGULATOR PROTEIN 1"/>
    <property type="match status" value="1"/>
</dbReference>
<keyword evidence="1 2" id="KW-0597">Phosphoprotein</keyword>
<dbReference type="Gene3D" id="3.40.50.2300">
    <property type="match status" value="1"/>
</dbReference>
<proteinExistence type="predicted"/>
<evidence type="ECO:0000313" key="5">
    <source>
        <dbReference type="Proteomes" id="UP000318478"/>
    </source>
</evidence>
<dbReference type="InterPro" id="IPR050595">
    <property type="entry name" value="Bact_response_regulator"/>
</dbReference>
<name>A0A5C5YM10_9BACT</name>
<dbReference type="PROSITE" id="PS50110">
    <property type="entry name" value="RESPONSE_REGULATORY"/>
    <property type="match status" value="1"/>
</dbReference>
<keyword evidence="5" id="KW-1185">Reference proteome</keyword>
<dbReference type="CDD" id="cd17569">
    <property type="entry name" value="REC_HupR-like"/>
    <property type="match status" value="1"/>
</dbReference>
<sequence length="135" mass="15052">MNDFVLLVDDDINLLHGLSRALRNQPYHVLTARTADEAEQVIRRHPVSVVVSDENMPGKSGTEMLGWVAENCPEIVRVVLTGFPNPEIVRRAVREGKVFRFFSKPFDTVDLAEAILQGLEIHHREKAAARGVAAV</sequence>
<gene>
    <name evidence="4" type="primary">hupR1_5</name>
    <name evidence="4" type="ORF">Pla123a_27390</name>
</gene>
<reference evidence="4 5" key="1">
    <citation type="submission" date="2019-02" db="EMBL/GenBank/DDBJ databases">
        <title>Deep-cultivation of Planctomycetes and their phenomic and genomic characterization uncovers novel biology.</title>
        <authorList>
            <person name="Wiegand S."/>
            <person name="Jogler M."/>
            <person name="Boedeker C."/>
            <person name="Pinto D."/>
            <person name="Vollmers J."/>
            <person name="Rivas-Marin E."/>
            <person name="Kohn T."/>
            <person name="Peeters S.H."/>
            <person name="Heuer A."/>
            <person name="Rast P."/>
            <person name="Oberbeckmann S."/>
            <person name="Bunk B."/>
            <person name="Jeske O."/>
            <person name="Meyerdierks A."/>
            <person name="Storesund J.E."/>
            <person name="Kallscheuer N."/>
            <person name="Luecker S."/>
            <person name="Lage O.M."/>
            <person name="Pohl T."/>
            <person name="Merkel B.J."/>
            <person name="Hornburger P."/>
            <person name="Mueller R.-W."/>
            <person name="Bruemmer F."/>
            <person name="Labrenz M."/>
            <person name="Spormann A.M."/>
            <person name="Op Den Camp H."/>
            <person name="Overmann J."/>
            <person name="Amann R."/>
            <person name="Jetten M.S.M."/>
            <person name="Mascher T."/>
            <person name="Medema M.H."/>
            <person name="Devos D.P."/>
            <person name="Kaster A.-K."/>
            <person name="Ovreas L."/>
            <person name="Rohde M."/>
            <person name="Galperin M.Y."/>
            <person name="Jogler C."/>
        </authorList>
    </citation>
    <scope>NUCLEOTIDE SEQUENCE [LARGE SCALE GENOMIC DNA]</scope>
    <source>
        <strain evidence="4 5">Pla123a</strain>
    </source>
</reference>
<evidence type="ECO:0000259" key="3">
    <source>
        <dbReference type="PROSITE" id="PS50110"/>
    </source>
</evidence>
<accession>A0A5C5YM10</accession>
<dbReference type="SMART" id="SM00448">
    <property type="entry name" value="REC"/>
    <property type="match status" value="1"/>
</dbReference>
<dbReference type="AlphaFoldDB" id="A0A5C5YM10"/>
<evidence type="ECO:0000256" key="2">
    <source>
        <dbReference type="PROSITE-ProRule" id="PRU00169"/>
    </source>
</evidence>
<dbReference type="OrthoDB" id="9802066at2"/>
<dbReference type="SUPFAM" id="SSF52172">
    <property type="entry name" value="CheY-like"/>
    <property type="match status" value="1"/>
</dbReference>
<dbReference type="InterPro" id="IPR001789">
    <property type="entry name" value="Sig_transdc_resp-reg_receiver"/>
</dbReference>
<dbReference type="EMBL" id="SJPO01000006">
    <property type="protein sequence ID" value="TWT75954.1"/>
    <property type="molecule type" value="Genomic_DNA"/>
</dbReference>
<dbReference type="PANTHER" id="PTHR44591:SF19">
    <property type="entry name" value="TWO-COMPONENT RESPONSE REGULATOR-RELATED"/>
    <property type="match status" value="1"/>
</dbReference>
<evidence type="ECO:0000313" key="4">
    <source>
        <dbReference type="EMBL" id="TWT75954.1"/>
    </source>
</evidence>
<dbReference type="InterPro" id="IPR011006">
    <property type="entry name" value="CheY-like_superfamily"/>
</dbReference>
<dbReference type="Pfam" id="PF00072">
    <property type="entry name" value="Response_reg"/>
    <property type="match status" value="1"/>
</dbReference>
<feature type="modified residue" description="4-aspartylphosphate" evidence="2">
    <location>
        <position position="53"/>
    </location>
</feature>
<organism evidence="4 5">
    <name type="scientific">Posidoniimonas polymericola</name>
    <dbReference type="NCBI Taxonomy" id="2528002"/>
    <lineage>
        <taxon>Bacteria</taxon>
        <taxon>Pseudomonadati</taxon>
        <taxon>Planctomycetota</taxon>
        <taxon>Planctomycetia</taxon>
        <taxon>Pirellulales</taxon>
        <taxon>Lacipirellulaceae</taxon>
        <taxon>Posidoniimonas</taxon>
    </lineage>
</organism>
<evidence type="ECO:0000256" key="1">
    <source>
        <dbReference type="ARBA" id="ARBA00022553"/>
    </source>
</evidence>
<dbReference type="GO" id="GO:0000160">
    <property type="term" value="P:phosphorelay signal transduction system"/>
    <property type="evidence" value="ECO:0007669"/>
    <property type="project" value="InterPro"/>
</dbReference>
<protein>
    <submittedName>
        <fullName evidence="4">Hydrogenase transcriptional regulatory protein hupR1</fullName>
    </submittedName>
</protein>